<evidence type="ECO:0000256" key="1">
    <source>
        <dbReference type="SAM" id="MobiDB-lite"/>
    </source>
</evidence>
<name>A0ABQ9GAF5_9NEOP</name>
<reference evidence="2 3" key="1">
    <citation type="submission" date="2023-02" db="EMBL/GenBank/DDBJ databases">
        <title>LHISI_Scaffold_Assembly.</title>
        <authorList>
            <person name="Stuart O.P."/>
            <person name="Cleave R."/>
            <person name="Magrath M.J.L."/>
            <person name="Mikheyev A.S."/>
        </authorList>
    </citation>
    <scope>NUCLEOTIDE SEQUENCE [LARGE SCALE GENOMIC DNA]</scope>
    <source>
        <strain evidence="2">Daus_M_001</strain>
        <tissue evidence="2">Leg muscle</tissue>
    </source>
</reference>
<evidence type="ECO:0000313" key="3">
    <source>
        <dbReference type="Proteomes" id="UP001159363"/>
    </source>
</evidence>
<feature type="compositionally biased region" description="Basic and acidic residues" evidence="1">
    <location>
        <begin position="317"/>
        <end position="327"/>
    </location>
</feature>
<feature type="region of interest" description="Disordered" evidence="1">
    <location>
        <begin position="311"/>
        <end position="356"/>
    </location>
</feature>
<protein>
    <submittedName>
        <fullName evidence="2">Uncharacterized protein</fullName>
    </submittedName>
</protein>
<organism evidence="2 3">
    <name type="scientific">Dryococelus australis</name>
    <dbReference type="NCBI Taxonomy" id="614101"/>
    <lineage>
        <taxon>Eukaryota</taxon>
        <taxon>Metazoa</taxon>
        <taxon>Ecdysozoa</taxon>
        <taxon>Arthropoda</taxon>
        <taxon>Hexapoda</taxon>
        <taxon>Insecta</taxon>
        <taxon>Pterygota</taxon>
        <taxon>Neoptera</taxon>
        <taxon>Polyneoptera</taxon>
        <taxon>Phasmatodea</taxon>
        <taxon>Verophasmatodea</taxon>
        <taxon>Anareolatae</taxon>
        <taxon>Phasmatidae</taxon>
        <taxon>Eurycanthinae</taxon>
        <taxon>Dryococelus</taxon>
    </lineage>
</organism>
<sequence>MTRRRPSEQPFKITVTLTRAGEWGEKCIQNCFQKNIWIVHLETLVPPVWLYRSEEGGRVEGGGGHKVINYRRHRCVKGKMQWGLEDVEDGVYKKNSGNCLGRRSGGETGDPRENPPIKGIVQQDSHMRKSRVNLIALVGGERANRSATMAPGWGWGGWSEPLRQVPGVPPQGLLKEGEAKLYLTWLYVASGARSRSKGAIRATVTSTPSTSSLLREGIKCFRHNDVLYKLEMLVTAHRSGSVLELPIRYDYNTFLFPACTRMSGSWTDPEKNKGGVGSVQVTPHQIRASDPPPDPCKLPPNRSVQVIPLSDPCSHAPEQRVRERDAQPHTMSRVRGENSYERNSNGYMRQGCHRDGGRQESRRVANCIIEAVHFYVTDFAAGNCQLTSDVGKKRAESTLLARKARISEAIRMVGHALHVPDHSVVCITRRLHCTCLIIVAHYKTTAVHVPDHSVVALQDDCTAVPDHSVVALQDDCTHVLIIVAHYKTMHTCADHSVVYLQDTALHVPDHSVVALQDDCTTCADHSVCALQDDCTAYDCMHVPDHSVVRITRRLHSHADHSVVALQDDCISADHSVVRITRRLHTCADHSVVRITRRLHACADHSVVRITGLQYMCLIIV</sequence>
<evidence type="ECO:0000313" key="2">
    <source>
        <dbReference type="EMBL" id="KAJ8869405.1"/>
    </source>
</evidence>
<dbReference type="Proteomes" id="UP001159363">
    <property type="component" value="Chromosome 12"/>
</dbReference>
<keyword evidence="3" id="KW-1185">Reference proteome</keyword>
<gene>
    <name evidence="2" type="ORF">PR048_028395</name>
</gene>
<dbReference type="EMBL" id="JARBHB010000013">
    <property type="protein sequence ID" value="KAJ8869405.1"/>
    <property type="molecule type" value="Genomic_DNA"/>
</dbReference>
<proteinExistence type="predicted"/>
<accession>A0ABQ9GAF5</accession>
<comment type="caution">
    <text evidence="2">The sequence shown here is derived from an EMBL/GenBank/DDBJ whole genome shotgun (WGS) entry which is preliminary data.</text>
</comment>